<evidence type="ECO:0000313" key="4">
    <source>
        <dbReference type="EMBL" id="MBS6940516.1"/>
    </source>
</evidence>
<organism evidence="4 5">
    <name type="scientific">Slackia piriformis</name>
    <dbReference type="NCBI Taxonomy" id="626934"/>
    <lineage>
        <taxon>Bacteria</taxon>
        <taxon>Bacillati</taxon>
        <taxon>Actinomycetota</taxon>
        <taxon>Coriobacteriia</taxon>
        <taxon>Eggerthellales</taxon>
        <taxon>Eggerthellaceae</taxon>
        <taxon>Slackia</taxon>
    </lineage>
</organism>
<dbReference type="AlphaFoldDB" id="A0A943YXR6"/>
<dbReference type="InterPro" id="IPR003509">
    <property type="entry name" value="UPF0102_YraN-like"/>
</dbReference>
<dbReference type="EMBL" id="JAGZSV010000038">
    <property type="protein sequence ID" value="MBS6940516.1"/>
    <property type="molecule type" value="Genomic_DNA"/>
</dbReference>
<feature type="region of interest" description="Disordered" evidence="3">
    <location>
        <begin position="1"/>
        <end position="44"/>
    </location>
</feature>
<dbReference type="GO" id="GO:0003676">
    <property type="term" value="F:nucleic acid binding"/>
    <property type="evidence" value="ECO:0007669"/>
    <property type="project" value="InterPro"/>
</dbReference>
<comment type="similarity">
    <text evidence="1 2">Belongs to the UPF0102 family.</text>
</comment>
<dbReference type="PANTHER" id="PTHR34039">
    <property type="entry name" value="UPF0102 PROTEIN YRAN"/>
    <property type="match status" value="1"/>
</dbReference>
<dbReference type="Pfam" id="PF02021">
    <property type="entry name" value="UPF0102"/>
    <property type="match status" value="1"/>
</dbReference>
<gene>
    <name evidence="4" type="ORF">KH142_03360</name>
</gene>
<comment type="caution">
    <text evidence="4">The sequence shown here is derived from an EMBL/GenBank/DDBJ whole genome shotgun (WGS) entry which is preliminary data.</text>
</comment>
<evidence type="ECO:0000313" key="5">
    <source>
        <dbReference type="Proteomes" id="UP000727506"/>
    </source>
</evidence>
<dbReference type="Proteomes" id="UP000727506">
    <property type="component" value="Unassembled WGS sequence"/>
</dbReference>
<proteinExistence type="inferred from homology"/>
<feature type="compositionally biased region" description="Basic and acidic residues" evidence="3">
    <location>
        <begin position="1"/>
        <end position="29"/>
    </location>
</feature>
<sequence length="173" mass="19020">MEKEKRPAATKERIVRQAAERPHSPRRLADEEESAAGCADGSVEGDAAAGMSAPRMLGMRGEEAACRFLKRRGYIVLERNWTCPAGEADIVAKDEDGVLVFVEVKTRSSLEAGLPAESVTPRKRARYERIAGYFLSDYDGEECRVRFDVIALLVLGNGRALVRHYINAFGSGC</sequence>
<dbReference type="CDD" id="cd20736">
    <property type="entry name" value="PoNe_Nuclease"/>
    <property type="match status" value="1"/>
</dbReference>
<evidence type="ECO:0000256" key="1">
    <source>
        <dbReference type="ARBA" id="ARBA00006738"/>
    </source>
</evidence>
<evidence type="ECO:0000256" key="3">
    <source>
        <dbReference type="SAM" id="MobiDB-lite"/>
    </source>
</evidence>
<name>A0A943YXR6_9ACTN</name>
<accession>A0A943YXR6</accession>
<dbReference type="InterPro" id="IPR011335">
    <property type="entry name" value="Restrct_endonuc-II-like"/>
</dbReference>
<dbReference type="InterPro" id="IPR011856">
    <property type="entry name" value="tRNA_endonuc-like_dom_sf"/>
</dbReference>
<dbReference type="Gene3D" id="3.40.1350.10">
    <property type="match status" value="1"/>
</dbReference>
<reference evidence="4" key="1">
    <citation type="submission" date="2021-02" db="EMBL/GenBank/DDBJ databases">
        <title>Infant gut strain persistence is associated with maternal origin, phylogeny, and functional potential including surface adhesion and iron acquisition.</title>
        <authorList>
            <person name="Lou Y.C."/>
        </authorList>
    </citation>
    <scope>NUCLEOTIDE SEQUENCE</scope>
    <source>
        <strain evidence="4">L2_039_000G1_dasL2_039_000G1_concoct_11</strain>
    </source>
</reference>
<evidence type="ECO:0000256" key="2">
    <source>
        <dbReference type="HAMAP-Rule" id="MF_00048"/>
    </source>
</evidence>
<protein>
    <recommendedName>
        <fullName evidence="2">UPF0102 protein KH142_03360</fullName>
    </recommendedName>
</protein>
<dbReference type="PANTHER" id="PTHR34039:SF1">
    <property type="entry name" value="UPF0102 PROTEIN YRAN"/>
    <property type="match status" value="1"/>
</dbReference>
<dbReference type="HAMAP" id="MF_00048">
    <property type="entry name" value="UPF0102"/>
    <property type="match status" value="1"/>
</dbReference>
<dbReference type="SUPFAM" id="SSF52980">
    <property type="entry name" value="Restriction endonuclease-like"/>
    <property type="match status" value="1"/>
</dbReference>
<dbReference type="NCBIfam" id="NF009154">
    <property type="entry name" value="PRK12497.3-3"/>
    <property type="match status" value="1"/>
</dbReference>